<organism evidence="3 4">
    <name type="scientific">Luteolibacter arcticus</name>
    <dbReference type="NCBI Taxonomy" id="1581411"/>
    <lineage>
        <taxon>Bacteria</taxon>
        <taxon>Pseudomonadati</taxon>
        <taxon>Verrucomicrobiota</taxon>
        <taxon>Verrucomicrobiia</taxon>
        <taxon>Verrucomicrobiales</taxon>
        <taxon>Verrucomicrobiaceae</taxon>
        <taxon>Luteolibacter</taxon>
    </lineage>
</organism>
<accession>A0ABT3GHS5</accession>
<evidence type="ECO:0000313" key="3">
    <source>
        <dbReference type="EMBL" id="MCW1923067.1"/>
    </source>
</evidence>
<dbReference type="NCBIfam" id="TIGR01643">
    <property type="entry name" value="YD_repeat_2x"/>
    <property type="match status" value="3"/>
</dbReference>
<evidence type="ECO:0000256" key="1">
    <source>
        <dbReference type="SAM" id="MobiDB-lite"/>
    </source>
</evidence>
<name>A0ABT3GHS5_9BACT</name>
<feature type="region of interest" description="Disordered" evidence="1">
    <location>
        <begin position="2070"/>
        <end position="2096"/>
    </location>
</feature>
<dbReference type="InterPro" id="IPR031325">
    <property type="entry name" value="RHS_repeat"/>
</dbReference>
<evidence type="ECO:0000256" key="2">
    <source>
        <dbReference type="SAM" id="SignalP"/>
    </source>
</evidence>
<proteinExistence type="predicted"/>
<keyword evidence="2" id="KW-0732">Signal</keyword>
<dbReference type="Proteomes" id="UP001320876">
    <property type="component" value="Unassembled WGS sequence"/>
</dbReference>
<evidence type="ECO:0000313" key="4">
    <source>
        <dbReference type="Proteomes" id="UP001320876"/>
    </source>
</evidence>
<feature type="chain" id="PRO_5046742539" description="RHS repeat-associated core domain-containing protein" evidence="2">
    <location>
        <begin position="21"/>
        <end position="2096"/>
    </location>
</feature>
<dbReference type="Gene3D" id="2.180.10.10">
    <property type="entry name" value="RHS repeat-associated core"/>
    <property type="match status" value="3"/>
</dbReference>
<dbReference type="PANTHER" id="PTHR32305">
    <property type="match status" value="1"/>
</dbReference>
<dbReference type="RefSeq" id="WP_264487172.1">
    <property type="nucleotide sequence ID" value="NZ_JAPDDT010000003.1"/>
</dbReference>
<feature type="region of interest" description="Disordered" evidence="1">
    <location>
        <begin position="782"/>
        <end position="889"/>
    </location>
</feature>
<protein>
    <recommendedName>
        <fullName evidence="5">RHS repeat-associated core domain-containing protein</fullName>
    </recommendedName>
</protein>
<dbReference type="PANTHER" id="PTHR32305:SF15">
    <property type="entry name" value="PROTEIN RHSA-RELATED"/>
    <property type="match status" value="1"/>
</dbReference>
<dbReference type="EMBL" id="JAPDDT010000003">
    <property type="protein sequence ID" value="MCW1923067.1"/>
    <property type="molecule type" value="Genomic_DNA"/>
</dbReference>
<gene>
    <name evidence="3" type="ORF">OKA05_10925</name>
</gene>
<keyword evidence="4" id="KW-1185">Reference proteome</keyword>
<sequence length="2096" mass="220670">MKTRLPAALLSLVLSSPLLSQEPVPPPLLEFAVGLPGKQVRLTWAAEVGVRYRIERSTDLGGGGGAGGGWKQVALVDATGTAGEWLDPETTQTKSFYRITHPEPEVFSIPEPVLPAGGGELLIHGQRIPDGSKLVLLVEGVPMEFALTSMGGGVWRAAALLGGIVPGGSVISAAVRGPGGTDLVTLNIPITITGTGRATDSPPSLPPAAPMASSNPIPGVGIVVKRDASAAYFSKKGYDSWKAHSDMGAVGINTNPLYQGNGHEGVNPLHTGRSISPASSALPGEVSFHHVSLDLPCPAGPALAWVSTYRSKLPVSSGLGEGWDFSYNVSVEPVPLAAGPNAPRVIVRDGGGRADVFLRQPDGGYRCEGMFREGRFRNGVFTLTFADNGRWVFRPLDGSPGAGKISSIIDRNDVALTCAYDSSGLLSRVSDAFDRSLAVEWSSVAPSRIVSVSAQDGAASLTYQKIEFIYSSSRLASVSSPFEPGSPPSIGPVSFSYTEGLADPNLNGNLLSMRDGAGRLLDAFEYSSATDPVDPAYDTCSAQDRHRTGTAGAQLRTTFALLLNGGYEMCENDELGRVTVSSFDKLHRLHRSRRYTGFATPDMPVTTSKLPDPSTKLRPTDPDYFETSCAYNADSLCTRLTFPDGSSEQVIYDRDFRKDCPVRERGNARVVTLVSSGGEKRGVTCECLPGYGSPESARPGNPIKGVSVKCGGPSGSVPLDSPSSFTGGLNDDVDELRMSGINGGMPNRISMNVTVGKQTQGATFGEKVNAGLHAAGGALAHGVKSPRDAASGLATGKRQHSPRDAASGLATGRRQHSPRDAASGLATGRRQHSPRDAASGLATGRRQHSPRDASSGLATGRRQHSPRDASSGLATGRRQHSPIAFNDDTDLDSSYASIDDYDGDGYVGPCDADVGGGITYIGTCDASFATRIVTAHGQAFTCSYDGRGNLIGESGPISGSGVAFTYNTRGQVTSCTVNDDTDNNSSYSEMVVYDDSDGFASSMTADPEGVEITTSFDHDDLGRVSSITDPEGHTWSYGYDLSGNLISCTSPPSPAPIVTTATVDSGGMVVRVDSSHLGADGLEMAENPAYTTFYVRDGRGRVVRVAEEERPIYASGVLVPDTLGLENFAVVDFSRDAAGQLTGLSTPAISRGQTAELVCNFTYDERGLPHRVIRGGATANSPVITENDYDTCGALVRVTAIAAGVTQPVTTFTYDGFHRPASVTDAMGNVTTCTYDNKGFVTTTVLGELQDQPGSAGNVMLYRSSSRSGGPSLRAFNQNSSRSNNAKAGLCEDLFFDVFTRDDSVIEERFAASGGGQPALETTVVRRSVAGLPLSITCNGDSIATMAYDTAGRLSSCSDGSSTTAITRDKKGNGLLCGTTDHFLVGGVPDQTFTMTCAYDALGRCTSVTDGIGNTASYAWDSLGRCVSITEPGGLVVRMAYDGGSGTDAFSQLTSADVDGDGKYEPLCSSLTRCGETLYSADSYGHRTSFTCDSLGRVTRCTYPDSTYEETTFDALGRAASHRRKNGAIVACDFNLRGLVTSISHDQLPEDVLPVAATTFAYNGLGDCVRCVQGSSVIEWAWDSVGNALSETQSGRTVTRTFNHRGRTGITYADGRRFVESRDALGRVLSISGLNAVGVPLLPPVVVQQYAGDRVWRSTQANGVVTTFSYRGDGPPALPGSPDFSFDTCTEMTVENTVAHELAHVIQQRDRNQRVTGRQTLFTDSPQGPGRMQSFTRDALGRITGSMTRRREAMGAPPVPEDLVSYVLGKEGYRIQQTRNGVVGDYTQDDGVPPGDKQMGQYTTWPGGPLDWDEEGNLRSIGRGSVTHVSQYDAEGRLVAVIDPVTDPLDSITLVSYAYDAIGRRISRTTGGSSGSPAVTSAFVYDGAECIQEWGDDGTGTGTINAAVTFVSSDGNQHAIATRDGTLYYPAASASSAPNYRYCTCPPGEYVSTAGKNKVEHWGDPHENLNGKHIKDWEGRSSFSLMTNSAGVVTERFDCDDAGKPVFLTAAGVPTGSSSAIGPVRWMAPECLWEPSIGMLLGGNTVYSPDLGITVSRGNGHVTVLKAAATGGGGGGGSGGQRAQDHNSSRSNKTSS</sequence>
<dbReference type="InterPro" id="IPR050708">
    <property type="entry name" value="T6SS_VgrG/RHS"/>
</dbReference>
<comment type="caution">
    <text evidence="3">The sequence shown here is derived from an EMBL/GenBank/DDBJ whole genome shotgun (WGS) entry which is preliminary data.</text>
</comment>
<dbReference type="Pfam" id="PF05593">
    <property type="entry name" value="RHS_repeat"/>
    <property type="match status" value="3"/>
</dbReference>
<reference evidence="3 4" key="1">
    <citation type="submission" date="2022-10" db="EMBL/GenBank/DDBJ databases">
        <title>Luteolibacter arcticus strain CCTCC AB 2014275, whole genome shotgun sequencing project.</title>
        <authorList>
            <person name="Zhao G."/>
            <person name="Shen L."/>
        </authorList>
    </citation>
    <scope>NUCLEOTIDE SEQUENCE [LARGE SCALE GENOMIC DNA]</scope>
    <source>
        <strain evidence="3 4">CCTCC AB 2014275</strain>
    </source>
</reference>
<feature type="signal peptide" evidence="2">
    <location>
        <begin position="1"/>
        <end position="20"/>
    </location>
</feature>
<evidence type="ECO:0008006" key="5">
    <source>
        <dbReference type="Google" id="ProtNLM"/>
    </source>
</evidence>
<feature type="compositionally biased region" description="Gly residues" evidence="1">
    <location>
        <begin position="2070"/>
        <end position="2080"/>
    </location>
</feature>
<dbReference type="InterPro" id="IPR006530">
    <property type="entry name" value="YD"/>
</dbReference>